<feature type="compositionally biased region" description="Polar residues" evidence="4">
    <location>
        <begin position="251"/>
        <end position="267"/>
    </location>
</feature>
<evidence type="ECO:0000256" key="2">
    <source>
        <dbReference type="ARBA" id="ARBA00023239"/>
    </source>
</evidence>
<dbReference type="OrthoDB" id="9803598at2"/>
<proteinExistence type="predicted"/>
<dbReference type="InterPro" id="IPR006805">
    <property type="entry name" value="Anth_synth_I_N"/>
</dbReference>
<comment type="catalytic activity">
    <reaction evidence="3">
        <text>chorismate + L-glutamine = anthranilate + pyruvate + L-glutamate + H(+)</text>
        <dbReference type="Rhea" id="RHEA:21732"/>
        <dbReference type="ChEBI" id="CHEBI:15361"/>
        <dbReference type="ChEBI" id="CHEBI:15378"/>
        <dbReference type="ChEBI" id="CHEBI:16567"/>
        <dbReference type="ChEBI" id="CHEBI:29748"/>
        <dbReference type="ChEBI" id="CHEBI:29985"/>
        <dbReference type="ChEBI" id="CHEBI:58359"/>
        <dbReference type="EC" id="4.1.3.27"/>
    </reaction>
</comment>
<evidence type="ECO:0000313" key="8">
    <source>
        <dbReference type="Proteomes" id="UP000245020"/>
    </source>
</evidence>
<dbReference type="Pfam" id="PF04715">
    <property type="entry name" value="Anth_synt_I_N"/>
    <property type="match status" value="1"/>
</dbReference>
<dbReference type="GO" id="GO:0004049">
    <property type="term" value="F:anthranilate synthase activity"/>
    <property type="evidence" value="ECO:0007669"/>
    <property type="project" value="UniProtKB-EC"/>
</dbReference>
<dbReference type="PANTHER" id="PTHR11236">
    <property type="entry name" value="AMINOBENZOATE/ANTHRANILATE SYNTHASE"/>
    <property type="match status" value="1"/>
</dbReference>
<dbReference type="SUPFAM" id="SSF56322">
    <property type="entry name" value="ADC synthase"/>
    <property type="match status" value="1"/>
</dbReference>
<evidence type="ECO:0000313" key="7">
    <source>
        <dbReference type="EMBL" id="PWD80486.1"/>
    </source>
</evidence>
<evidence type="ECO:0000259" key="6">
    <source>
        <dbReference type="Pfam" id="PF04715"/>
    </source>
</evidence>
<dbReference type="AlphaFoldDB" id="A0A2U2ACU9"/>
<evidence type="ECO:0000256" key="3">
    <source>
        <dbReference type="ARBA" id="ARBA00047683"/>
    </source>
</evidence>
<evidence type="ECO:0000256" key="1">
    <source>
        <dbReference type="ARBA" id="ARBA00012266"/>
    </source>
</evidence>
<feature type="region of interest" description="Disordered" evidence="4">
    <location>
        <begin position="247"/>
        <end position="268"/>
    </location>
</feature>
<dbReference type="EMBL" id="QEWQ01000006">
    <property type="protein sequence ID" value="PWD80486.1"/>
    <property type="molecule type" value="Genomic_DNA"/>
</dbReference>
<dbReference type="GO" id="GO:0000162">
    <property type="term" value="P:L-tryptophan biosynthetic process"/>
    <property type="evidence" value="ECO:0007669"/>
    <property type="project" value="TreeGrafter"/>
</dbReference>
<accession>A0A2U2ACU9</accession>
<keyword evidence="2" id="KW-0456">Lyase</keyword>
<dbReference type="RefSeq" id="WP_109189922.1">
    <property type="nucleotide sequence ID" value="NZ_BMYA01000004.1"/>
</dbReference>
<comment type="caution">
    <text evidence="7">The sequence shown here is derived from an EMBL/GenBank/DDBJ whole genome shotgun (WGS) entry which is preliminary data.</text>
</comment>
<keyword evidence="8" id="KW-1185">Reference proteome</keyword>
<evidence type="ECO:0000256" key="4">
    <source>
        <dbReference type="SAM" id="MobiDB-lite"/>
    </source>
</evidence>
<dbReference type="Proteomes" id="UP000245020">
    <property type="component" value="Unassembled WGS sequence"/>
</dbReference>
<dbReference type="EC" id="4.1.3.27" evidence="1"/>
<dbReference type="Gene3D" id="3.60.120.10">
    <property type="entry name" value="Anthranilate synthase"/>
    <property type="match status" value="1"/>
</dbReference>
<protein>
    <recommendedName>
        <fullName evidence="1">anthranilate synthase</fullName>
        <ecNumber evidence="1">4.1.3.27</ecNumber>
    </recommendedName>
</protein>
<name>A0A2U2ACU9_9GAMM</name>
<dbReference type="PANTHER" id="PTHR11236:SF49">
    <property type="entry name" value="ANTHRANILATE SYNTHASE COMPONENT 1"/>
    <property type="match status" value="1"/>
</dbReference>
<organism evidence="7 8">
    <name type="scientific">Ignatzschineria ureiclastica</name>
    <dbReference type="NCBI Taxonomy" id="472582"/>
    <lineage>
        <taxon>Bacteria</taxon>
        <taxon>Pseudomonadati</taxon>
        <taxon>Pseudomonadota</taxon>
        <taxon>Gammaproteobacteria</taxon>
        <taxon>Cardiobacteriales</taxon>
        <taxon>Ignatzschineriaceae</taxon>
        <taxon>Ignatzschineria</taxon>
    </lineage>
</organism>
<evidence type="ECO:0000259" key="5">
    <source>
        <dbReference type="Pfam" id="PF00425"/>
    </source>
</evidence>
<dbReference type="Pfam" id="PF00425">
    <property type="entry name" value="Chorismate_bind"/>
    <property type="match status" value="1"/>
</dbReference>
<dbReference type="InterPro" id="IPR019999">
    <property type="entry name" value="Anth_synth_I-like"/>
</dbReference>
<dbReference type="PRINTS" id="PR00095">
    <property type="entry name" value="ANTSNTHASEI"/>
</dbReference>
<reference evidence="8" key="1">
    <citation type="submission" date="2018-05" db="EMBL/GenBank/DDBJ databases">
        <title>Ignatzschineria dubaiensis sp. nov., isolated from necrotic foot tissues of dromedaries (Camelus dromedarius) and associated maggots in Dubai, United Arab Emirates.</title>
        <authorList>
            <person name="Tsang C.C."/>
            <person name="Tang J.Y.M."/>
            <person name="Fong J.Y.H."/>
            <person name="Kinne J."/>
            <person name="Lee H.H."/>
            <person name="Joseph M."/>
            <person name="Jose S."/>
            <person name="Schuster R.K."/>
            <person name="Tang Y."/>
            <person name="Sivakumar S."/>
            <person name="Chen J.H.K."/>
            <person name="Teng J.L.L."/>
            <person name="Lau S.K.P."/>
            <person name="Wernery U."/>
            <person name="Woo P.C.Y."/>
        </authorList>
    </citation>
    <scope>NUCLEOTIDE SEQUENCE [LARGE SCALE GENOMIC DNA]</scope>
    <source>
        <strain evidence="8">KCTC 22644</strain>
    </source>
</reference>
<feature type="domain" description="Chorismate-utilising enzyme C-terminal" evidence="5">
    <location>
        <begin position="300"/>
        <end position="562"/>
    </location>
</feature>
<dbReference type="InterPro" id="IPR015890">
    <property type="entry name" value="Chorismate_C"/>
</dbReference>
<feature type="domain" description="Anthranilate synthase component I N-terminal" evidence="6">
    <location>
        <begin position="28"/>
        <end position="186"/>
    </location>
</feature>
<dbReference type="InterPro" id="IPR005801">
    <property type="entry name" value="ADC_synthase"/>
</dbReference>
<gene>
    <name evidence="7" type="ORF">DC083_09280</name>
</gene>
<sequence>MPYTTFNRSQIFTLTESLTKSADHYFDPCTLFTELVHQNPQAPYLLFESASTDDQRALKSLIITQSALTISALKSHVTVRAITTLGEYLLAYLQEIFKAELIHFQDQEAIFDLPFEATVRPRGVLTILDPLLALKSPEFSPFIGGLLGYDLVGDVYQITIPEEGRERDLSLYLAEGLITVDHQTKESRYEELFLSEITTRLESYKSFNQHLKHYQSILDRMSHHTDFPIISPELSTEDHTIQAVPTDRKANQNGLASLSRGSTQGYTHSYHQQYSQSYPQADGDMRSVMDPKKGVQIPDREPFKAVVESYIEQIHAGKLAQIVPSRTFTVPCPDPLSSYRALKTAYPSPYLFYLHDPEFTLFGASPESSLKYDPKSRELELYPIAGTKLRGMINGEIDDALDQLAEETLINDPKERSEHLMLVDLAEEDLALVSDPETIAVKALMKVDRYRYVMHLVSQVVGRLRDDLSPIDAYLAVMNMGTLTGAPKRYAMEEIYRYEQVARGSFGGAIGYIQATMEGEYFDSAIVIRSAYVADGIAKVQAGAGIVAESNPDREADETENKASSVIMAILQTSSMAKVA</sequence>